<feature type="domain" description="SH2" evidence="3">
    <location>
        <begin position="235"/>
        <end position="329"/>
    </location>
</feature>
<dbReference type="AlphaFoldDB" id="A0A914GYT4"/>
<protein>
    <submittedName>
        <fullName evidence="5">SH2 domain-containing protein</fullName>
    </submittedName>
</protein>
<evidence type="ECO:0000259" key="3">
    <source>
        <dbReference type="PROSITE" id="PS50001"/>
    </source>
</evidence>
<reference evidence="5" key="1">
    <citation type="submission" date="2022-11" db="UniProtKB">
        <authorList>
            <consortium name="WormBaseParasite"/>
        </authorList>
    </citation>
    <scope>IDENTIFICATION</scope>
</reference>
<keyword evidence="4" id="KW-1185">Reference proteome</keyword>
<evidence type="ECO:0000256" key="1">
    <source>
        <dbReference type="PROSITE-ProRule" id="PRU00191"/>
    </source>
</evidence>
<dbReference type="InterPro" id="IPR036860">
    <property type="entry name" value="SH2_dom_sf"/>
</dbReference>
<dbReference type="SUPFAM" id="SSF55550">
    <property type="entry name" value="SH2 domain"/>
    <property type="match status" value="1"/>
</dbReference>
<dbReference type="Pfam" id="PF00017">
    <property type="entry name" value="SH2"/>
    <property type="match status" value="1"/>
</dbReference>
<sequence length="338" mass="37159">MFDASLVGLASVNGRRMADDHYDIPWEFKNRTLAAVVGQQLLNKKKEAEVPKEAANEVQKDHQQQIVRKRLSLPQTMCNNALGKKLMGTGGGGGLVREQPQPHGVNGKTAIQQPTASTQFKPPQMALPCPSSYSPGSASAAAVAQSPPPPLTHRHGPTRPSGERQKPPKSPRKAIASEQKRPPGQNGTSAASAEANAQLRNYPMVAMPTNSTAKEVVEFCQRRQCPPALEELDNLVHEKMNRNDSEKLLNSLNFGVHLLRRRPDQNLALSLRAKEGVLHIKLEFHQSQWILGDGPRFSSVHCMLHAYRRTELPVRGAEQIRLGILLKPSDIARGLKLL</sequence>
<accession>A0A914GYT4</accession>
<dbReference type="Proteomes" id="UP000887572">
    <property type="component" value="Unplaced"/>
</dbReference>
<dbReference type="InterPro" id="IPR000980">
    <property type="entry name" value="SH2"/>
</dbReference>
<evidence type="ECO:0000256" key="2">
    <source>
        <dbReference type="SAM" id="MobiDB-lite"/>
    </source>
</evidence>
<dbReference type="PROSITE" id="PS50001">
    <property type="entry name" value="SH2"/>
    <property type="match status" value="1"/>
</dbReference>
<organism evidence="4 5">
    <name type="scientific">Globodera rostochiensis</name>
    <name type="common">Golden nematode worm</name>
    <name type="synonym">Heterodera rostochiensis</name>
    <dbReference type="NCBI Taxonomy" id="31243"/>
    <lineage>
        <taxon>Eukaryota</taxon>
        <taxon>Metazoa</taxon>
        <taxon>Ecdysozoa</taxon>
        <taxon>Nematoda</taxon>
        <taxon>Chromadorea</taxon>
        <taxon>Rhabditida</taxon>
        <taxon>Tylenchina</taxon>
        <taxon>Tylenchomorpha</taxon>
        <taxon>Tylenchoidea</taxon>
        <taxon>Heteroderidae</taxon>
        <taxon>Heteroderinae</taxon>
        <taxon>Globodera</taxon>
    </lineage>
</organism>
<dbReference type="Gene3D" id="3.30.505.10">
    <property type="entry name" value="SH2 domain"/>
    <property type="match status" value="1"/>
</dbReference>
<keyword evidence="1" id="KW-0727">SH2 domain</keyword>
<feature type="compositionally biased region" description="Low complexity" evidence="2">
    <location>
        <begin position="128"/>
        <end position="145"/>
    </location>
</feature>
<feature type="region of interest" description="Disordered" evidence="2">
    <location>
        <begin position="89"/>
        <end position="192"/>
    </location>
</feature>
<evidence type="ECO:0000313" key="4">
    <source>
        <dbReference type="Proteomes" id="UP000887572"/>
    </source>
</evidence>
<feature type="compositionally biased region" description="Polar residues" evidence="2">
    <location>
        <begin position="109"/>
        <end position="121"/>
    </location>
</feature>
<dbReference type="WBParaSite" id="Gr19_v10_g12440.t1">
    <property type="protein sequence ID" value="Gr19_v10_g12440.t1"/>
    <property type="gene ID" value="Gr19_v10_g12440"/>
</dbReference>
<evidence type="ECO:0000313" key="5">
    <source>
        <dbReference type="WBParaSite" id="Gr19_v10_g12440.t1"/>
    </source>
</evidence>
<proteinExistence type="predicted"/>
<name>A0A914GYT4_GLORO</name>